<dbReference type="EMBL" id="WMBQ01000002">
    <property type="protein sequence ID" value="MTD95877.1"/>
    <property type="molecule type" value="Genomic_DNA"/>
</dbReference>
<accession>A0A6I3KQE1</accession>
<dbReference type="Proteomes" id="UP000440694">
    <property type="component" value="Unassembled WGS sequence"/>
</dbReference>
<name>A0A6I3KQE1_9HYPH</name>
<comment type="caution">
    <text evidence="1">The sequence shown here is derived from an EMBL/GenBank/DDBJ whole genome shotgun (WGS) entry which is preliminary data.</text>
</comment>
<gene>
    <name evidence="1" type="ORF">GIW81_16180</name>
</gene>
<evidence type="ECO:0000313" key="2">
    <source>
        <dbReference type="Proteomes" id="UP000440694"/>
    </source>
</evidence>
<dbReference type="AlphaFoldDB" id="A0A6I3KQE1"/>
<protein>
    <submittedName>
        <fullName evidence="1">Uncharacterized protein</fullName>
    </submittedName>
</protein>
<dbReference type="RefSeq" id="WP_324615072.1">
    <property type="nucleotide sequence ID" value="NZ_WMBQ01000002.1"/>
</dbReference>
<organism evidence="1 2">
    <name type="scientific">Hyphomicrobium album</name>
    <dbReference type="NCBI Taxonomy" id="2665159"/>
    <lineage>
        <taxon>Bacteria</taxon>
        <taxon>Pseudomonadati</taxon>
        <taxon>Pseudomonadota</taxon>
        <taxon>Alphaproteobacteria</taxon>
        <taxon>Hyphomicrobiales</taxon>
        <taxon>Hyphomicrobiaceae</taxon>
        <taxon>Hyphomicrobium</taxon>
    </lineage>
</organism>
<reference evidence="1 2" key="1">
    <citation type="submission" date="2019-11" db="EMBL/GenBank/DDBJ databases">
        <title>Identification of a novel strain.</title>
        <authorList>
            <person name="Xu Q."/>
            <person name="Wang G."/>
        </authorList>
    </citation>
    <scope>NUCLEOTIDE SEQUENCE [LARGE SCALE GENOMIC DNA]</scope>
    <source>
        <strain evidence="2">xq</strain>
    </source>
</reference>
<proteinExistence type="predicted"/>
<evidence type="ECO:0000313" key="1">
    <source>
        <dbReference type="EMBL" id="MTD95877.1"/>
    </source>
</evidence>
<sequence length="250" mass="27395">MIITIVGMIAFTVVAAYWLACSGGEKQVVFSQAADVPSAFGCSMAWLAIRCDEPESVIDVLGLEGAATCNWNSGIGAVYDDWLGASRVFVSPPVDGWTFVAGLSLPHPLGTGFVDKCTPMLVDLGGSFDEIQYFFSYPPIDYYAWARVRDGRLVRAFAVSDEGIIWNKGRASKEERALGLKLFELRGVRERKGDAGGELILHPTEDHVMRLASRWSIDPTALAQEQRHAGLGYIALAPARWRAERLRRAA</sequence>
<keyword evidence="2" id="KW-1185">Reference proteome</keyword>